<evidence type="ECO:0000256" key="1">
    <source>
        <dbReference type="SAM" id="MobiDB-lite"/>
    </source>
</evidence>
<name>A0A3P6PU79_DIBLA</name>
<organism evidence="2 3">
    <name type="scientific">Dibothriocephalus latus</name>
    <name type="common">Fish tapeworm</name>
    <name type="synonym">Diphyllobothrium latum</name>
    <dbReference type="NCBI Taxonomy" id="60516"/>
    <lineage>
        <taxon>Eukaryota</taxon>
        <taxon>Metazoa</taxon>
        <taxon>Spiralia</taxon>
        <taxon>Lophotrochozoa</taxon>
        <taxon>Platyhelminthes</taxon>
        <taxon>Cestoda</taxon>
        <taxon>Eucestoda</taxon>
        <taxon>Diphyllobothriidea</taxon>
        <taxon>Diphyllobothriidae</taxon>
        <taxon>Dibothriocephalus</taxon>
    </lineage>
</organism>
<sequence length="95" mass="10844">MKKPTQEEEQSKVSPMSHYDEASRAAQQMLRKTPFSERYLVTPEQSTFARSDQKSEQVPVPRRQSAPQDAQRQPTHLPSVSATRRTSSEIDSRGK</sequence>
<dbReference type="EMBL" id="UYRU01008952">
    <property type="protein sequence ID" value="VDK43216.1"/>
    <property type="molecule type" value="Genomic_DNA"/>
</dbReference>
<gene>
    <name evidence="2" type="ORF">DILT_LOCUS1371</name>
</gene>
<evidence type="ECO:0000313" key="2">
    <source>
        <dbReference type="EMBL" id="VDK43216.1"/>
    </source>
</evidence>
<feature type="region of interest" description="Disordered" evidence="1">
    <location>
        <begin position="1"/>
        <end position="95"/>
    </location>
</feature>
<evidence type="ECO:0000313" key="3">
    <source>
        <dbReference type="Proteomes" id="UP000281553"/>
    </source>
</evidence>
<dbReference type="AlphaFoldDB" id="A0A3P6PU79"/>
<feature type="compositionally biased region" description="Polar residues" evidence="1">
    <location>
        <begin position="65"/>
        <end position="85"/>
    </location>
</feature>
<protein>
    <submittedName>
        <fullName evidence="2">Uncharacterized protein</fullName>
    </submittedName>
</protein>
<reference evidence="2 3" key="1">
    <citation type="submission" date="2018-11" db="EMBL/GenBank/DDBJ databases">
        <authorList>
            <consortium name="Pathogen Informatics"/>
        </authorList>
    </citation>
    <scope>NUCLEOTIDE SEQUENCE [LARGE SCALE GENOMIC DNA]</scope>
</reference>
<dbReference type="Proteomes" id="UP000281553">
    <property type="component" value="Unassembled WGS sequence"/>
</dbReference>
<proteinExistence type="predicted"/>
<feature type="compositionally biased region" description="Basic and acidic residues" evidence="1">
    <location>
        <begin position="1"/>
        <end position="11"/>
    </location>
</feature>
<feature type="compositionally biased region" description="Basic and acidic residues" evidence="1">
    <location>
        <begin position="86"/>
        <end position="95"/>
    </location>
</feature>
<accession>A0A3P6PU79</accession>
<keyword evidence="3" id="KW-1185">Reference proteome</keyword>